<evidence type="ECO:0000313" key="6">
    <source>
        <dbReference type="Proteomes" id="UP000253664"/>
    </source>
</evidence>
<feature type="domain" description="J" evidence="3">
    <location>
        <begin position="28"/>
        <end position="78"/>
    </location>
</feature>
<dbReference type="GO" id="GO:0051087">
    <property type="term" value="F:protein-folding chaperone binding"/>
    <property type="evidence" value="ECO:0007669"/>
    <property type="project" value="InterPro"/>
</dbReference>
<dbReference type="InterPro" id="IPR004640">
    <property type="entry name" value="HscB"/>
</dbReference>
<dbReference type="EMBL" id="LKCN02000002">
    <property type="protein sequence ID" value="RCI15709.1"/>
    <property type="molecule type" value="Genomic_DNA"/>
</dbReference>
<dbReference type="OrthoDB" id="448954at2759"/>
<dbReference type="Pfam" id="PF07743">
    <property type="entry name" value="HSCB_C"/>
    <property type="match status" value="1"/>
</dbReference>
<dbReference type="STRING" id="1330021.A0A367LMR6"/>
<dbReference type="InterPro" id="IPR001623">
    <property type="entry name" value="DnaJ_domain"/>
</dbReference>
<evidence type="ECO:0008006" key="7">
    <source>
        <dbReference type="Google" id="ProtNLM"/>
    </source>
</evidence>
<accession>A0A367LMR6</accession>
<dbReference type="PANTHER" id="PTHR14021:SF15">
    <property type="entry name" value="IRON-SULFUR CLUSTER CO-CHAPERONE PROTEIN HSCB"/>
    <property type="match status" value="1"/>
</dbReference>
<keyword evidence="2" id="KW-0143">Chaperone</keyword>
<reference evidence="5 6" key="1">
    <citation type="journal article" date="2015" name="BMC Genomics">
        <title>Insights from the genome of Ophiocordyceps polyrhachis-furcata to pathogenicity and host specificity in insect fungi.</title>
        <authorList>
            <person name="Wichadakul D."/>
            <person name="Kobmoo N."/>
            <person name="Ingsriswang S."/>
            <person name="Tangphatsornruang S."/>
            <person name="Chantasingh D."/>
            <person name="Luangsa-ard J.J."/>
            <person name="Eurwilaichitr L."/>
        </authorList>
    </citation>
    <scope>NUCLEOTIDE SEQUENCE [LARGE SCALE GENOMIC DNA]</scope>
    <source>
        <strain evidence="5 6">BCC 54312</strain>
    </source>
</reference>
<evidence type="ECO:0000256" key="1">
    <source>
        <dbReference type="ARBA" id="ARBA00010476"/>
    </source>
</evidence>
<comment type="caution">
    <text evidence="5">The sequence shown here is derived from an EMBL/GenBank/DDBJ whole genome shotgun (WGS) entry which is preliminary data.</text>
</comment>
<evidence type="ECO:0000259" key="3">
    <source>
        <dbReference type="Pfam" id="PF00226"/>
    </source>
</evidence>
<dbReference type="Pfam" id="PF00226">
    <property type="entry name" value="DnaJ"/>
    <property type="match status" value="1"/>
</dbReference>
<dbReference type="GO" id="GO:0001671">
    <property type="term" value="F:ATPase activator activity"/>
    <property type="evidence" value="ECO:0007669"/>
    <property type="project" value="InterPro"/>
</dbReference>
<dbReference type="InterPro" id="IPR036386">
    <property type="entry name" value="HscB_C_sf"/>
</dbReference>
<feature type="domain" description="Co-chaperone HscB C-terminal oligomerisation" evidence="4">
    <location>
        <begin position="100"/>
        <end position="168"/>
    </location>
</feature>
<dbReference type="InterPro" id="IPR036869">
    <property type="entry name" value="J_dom_sf"/>
</dbReference>
<dbReference type="Gene3D" id="1.10.287.110">
    <property type="entry name" value="DnaJ domain"/>
    <property type="match status" value="1"/>
</dbReference>
<dbReference type="AlphaFoldDB" id="A0A367LMR6"/>
<dbReference type="SUPFAM" id="SSF46565">
    <property type="entry name" value="Chaperone J-domain"/>
    <property type="match status" value="1"/>
</dbReference>
<dbReference type="InterPro" id="IPR009073">
    <property type="entry name" value="HscB_oligo_C"/>
</dbReference>
<dbReference type="GO" id="GO:0051259">
    <property type="term" value="P:protein complex oligomerization"/>
    <property type="evidence" value="ECO:0007669"/>
    <property type="project" value="InterPro"/>
</dbReference>
<name>A0A367LMR6_9HYPO</name>
<dbReference type="Proteomes" id="UP000253664">
    <property type="component" value="Unassembled WGS sequence"/>
</dbReference>
<gene>
    <name evidence="5" type="ORF">L249_3475</name>
</gene>
<organism evidence="5 6">
    <name type="scientific">Ophiocordyceps polyrhachis-furcata BCC 54312</name>
    <dbReference type="NCBI Taxonomy" id="1330021"/>
    <lineage>
        <taxon>Eukaryota</taxon>
        <taxon>Fungi</taxon>
        <taxon>Dikarya</taxon>
        <taxon>Ascomycota</taxon>
        <taxon>Pezizomycotina</taxon>
        <taxon>Sordariomycetes</taxon>
        <taxon>Hypocreomycetidae</taxon>
        <taxon>Hypocreales</taxon>
        <taxon>Ophiocordycipitaceae</taxon>
        <taxon>Ophiocordyceps</taxon>
    </lineage>
</organism>
<dbReference type="PANTHER" id="PTHR14021">
    <property type="entry name" value="IRON-SULFUR CLUSTER CO-CHAPERONE PROTEIN HSCB"/>
    <property type="match status" value="1"/>
</dbReference>
<keyword evidence="6" id="KW-1185">Reference proteome</keyword>
<dbReference type="GO" id="GO:0005739">
    <property type="term" value="C:mitochondrion"/>
    <property type="evidence" value="ECO:0007669"/>
    <property type="project" value="TreeGrafter"/>
</dbReference>
<dbReference type="NCBIfam" id="TIGR00714">
    <property type="entry name" value="hscB"/>
    <property type="match status" value="1"/>
</dbReference>
<comment type="similarity">
    <text evidence="1">Belongs to the HscB family.</text>
</comment>
<protein>
    <recommendedName>
        <fullName evidence="7">J domain-containing protein</fullName>
    </recommendedName>
</protein>
<dbReference type="GO" id="GO:0044571">
    <property type="term" value="P:[2Fe-2S] cluster assembly"/>
    <property type="evidence" value="ECO:0007669"/>
    <property type="project" value="InterPro"/>
</dbReference>
<dbReference type="SUPFAM" id="SSF47144">
    <property type="entry name" value="HSC20 (HSCB), C-terminal oligomerisation domain"/>
    <property type="match status" value="1"/>
</dbReference>
<proteinExistence type="inferred from homology"/>
<evidence type="ECO:0000313" key="5">
    <source>
        <dbReference type="EMBL" id="RCI15709.1"/>
    </source>
</evidence>
<dbReference type="Gene3D" id="1.20.1280.20">
    <property type="entry name" value="HscB, C-terminal domain"/>
    <property type="match status" value="1"/>
</dbReference>
<evidence type="ECO:0000256" key="2">
    <source>
        <dbReference type="ARBA" id="ARBA00023186"/>
    </source>
</evidence>
<sequence length="176" mass="19925">MSSRSLIVLKAASRATTRTITRPFEIDVAALRHEFLRLQAAHHPDKQPPDRKAAAEAMSSDINHAYRTLADPLLRAQYLLRLRGIDVTDDRNNAHDDADLMEIALEAYEAVDAATELAHLEDVRTQNDRRLSACERDLQTAFANDDAVAAKRLAVRLLYWVRIRDKIEAWEPEALS</sequence>
<evidence type="ECO:0000259" key="4">
    <source>
        <dbReference type="Pfam" id="PF07743"/>
    </source>
</evidence>